<dbReference type="InterPro" id="IPR036427">
    <property type="entry name" value="Bromodomain-like_sf"/>
</dbReference>
<proteinExistence type="predicted"/>
<dbReference type="GO" id="GO:0005634">
    <property type="term" value="C:nucleus"/>
    <property type="evidence" value="ECO:0007669"/>
    <property type="project" value="UniProtKB-SubCell"/>
</dbReference>
<dbReference type="Pfam" id="PF00439">
    <property type="entry name" value="Bromodomain"/>
    <property type="match status" value="1"/>
</dbReference>
<evidence type="ECO:0000256" key="7">
    <source>
        <dbReference type="PROSITE-ProRule" id="PRU00035"/>
    </source>
</evidence>
<dbReference type="InterPro" id="IPR001965">
    <property type="entry name" value="Znf_PHD"/>
</dbReference>
<feature type="compositionally biased region" description="Low complexity" evidence="9">
    <location>
        <begin position="216"/>
        <end position="225"/>
    </location>
</feature>
<dbReference type="InterPro" id="IPR013083">
    <property type="entry name" value="Znf_RING/FYVE/PHD"/>
</dbReference>
<dbReference type="SMART" id="SM00249">
    <property type="entry name" value="PHD"/>
    <property type="match status" value="1"/>
</dbReference>
<keyword evidence="4" id="KW-0862">Zinc</keyword>
<feature type="region of interest" description="Disordered" evidence="9">
    <location>
        <begin position="216"/>
        <end position="235"/>
    </location>
</feature>
<name>A0A8W8NKI0_MAGGI</name>
<dbReference type="Pfam" id="PF00628">
    <property type="entry name" value="PHD"/>
    <property type="match status" value="1"/>
</dbReference>
<evidence type="ECO:0000256" key="2">
    <source>
        <dbReference type="ARBA" id="ARBA00022723"/>
    </source>
</evidence>
<feature type="compositionally biased region" description="Basic residues" evidence="9">
    <location>
        <begin position="53"/>
        <end position="65"/>
    </location>
</feature>
<evidence type="ECO:0000256" key="9">
    <source>
        <dbReference type="SAM" id="MobiDB-lite"/>
    </source>
</evidence>
<feature type="domain" description="PHD-type" evidence="11">
    <location>
        <begin position="3"/>
        <end position="50"/>
    </location>
</feature>
<evidence type="ECO:0000256" key="8">
    <source>
        <dbReference type="PROSITE-ProRule" id="PRU00146"/>
    </source>
</evidence>
<evidence type="ECO:0000313" key="12">
    <source>
        <dbReference type="EnsemblMetazoa" id="G6229.2:cds"/>
    </source>
</evidence>
<dbReference type="InterPro" id="IPR001487">
    <property type="entry name" value="Bromodomain"/>
</dbReference>
<sequence length="235" mass="26979">TGEPCCVVCGKRMGRIVECDLCPRAIHLDCLNPPLPRMPRKWVCPACTANQGRKGKGRRSPKKKNKENNTSVRERKDSDAGNKSANESTPSEKPEKKRGKDQEKKKQAAEQSEDMTVCRLILTEMDKHDDGWPFLKPVNFKQFPAYKKYIRQPMDFTTMKNKLRDNQYKTRGDFAADVRLIFNNCQTFNEDDSEVGRAGHNMRKFFEVRWKQLLLTSPSSPSTNSNEEKMEEGGD</sequence>
<dbReference type="Proteomes" id="UP000005408">
    <property type="component" value="Unassembled WGS sequence"/>
</dbReference>
<evidence type="ECO:0000256" key="4">
    <source>
        <dbReference type="ARBA" id="ARBA00022833"/>
    </source>
</evidence>
<dbReference type="SUPFAM" id="SSF57903">
    <property type="entry name" value="FYVE/PHD zinc finger"/>
    <property type="match status" value="1"/>
</dbReference>
<feature type="domain" description="Bromo" evidence="10">
    <location>
        <begin position="126"/>
        <end position="196"/>
    </location>
</feature>
<evidence type="ECO:0000259" key="11">
    <source>
        <dbReference type="PROSITE" id="PS50016"/>
    </source>
</evidence>
<dbReference type="PANTHER" id="PTHR45915">
    <property type="entry name" value="TRANSCRIPTION INTERMEDIARY FACTOR"/>
    <property type="match status" value="1"/>
</dbReference>
<feature type="compositionally biased region" description="Basic and acidic residues" evidence="9">
    <location>
        <begin position="226"/>
        <end position="235"/>
    </location>
</feature>
<dbReference type="GO" id="GO:0000785">
    <property type="term" value="C:chromatin"/>
    <property type="evidence" value="ECO:0007669"/>
    <property type="project" value="TreeGrafter"/>
</dbReference>
<dbReference type="PRINTS" id="PR00503">
    <property type="entry name" value="BROMODOMAIN"/>
</dbReference>
<evidence type="ECO:0000256" key="1">
    <source>
        <dbReference type="ARBA" id="ARBA00004123"/>
    </source>
</evidence>
<dbReference type="PANTHER" id="PTHR45915:SF2">
    <property type="entry name" value="TOUTATIS, ISOFORM E"/>
    <property type="match status" value="1"/>
</dbReference>
<dbReference type="SMART" id="SM00297">
    <property type="entry name" value="BROMO"/>
    <property type="match status" value="1"/>
</dbReference>
<keyword evidence="3 8" id="KW-0863">Zinc-finger</keyword>
<dbReference type="Gene3D" id="3.30.40.10">
    <property type="entry name" value="Zinc/RING finger domain, C3HC4 (zinc finger)"/>
    <property type="match status" value="1"/>
</dbReference>
<dbReference type="InterPro" id="IPR019787">
    <property type="entry name" value="Znf_PHD-finger"/>
</dbReference>
<evidence type="ECO:0008006" key="14">
    <source>
        <dbReference type="Google" id="ProtNLM"/>
    </source>
</evidence>
<dbReference type="PROSITE" id="PS50016">
    <property type="entry name" value="ZF_PHD_2"/>
    <property type="match status" value="1"/>
</dbReference>
<dbReference type="GO" id="GO:0008270">
    <property type="term" value="F:zinc ion binding"/>
    <property type="evidence" value="ECO:0007669"/>
    <property type="project" value="UniProtKB-KW"/>
</dbReference>
<keyword evidence="13" id="KW-1185">Reference proteome</keyword>
<evidence type="ECO:0000256" key="6">
    <source>
        <dbReference type="ARBA" id="ARBA00023242"/>
    </source>
</evidence>
<organism evidence="12 13">
    <name type="scientific">Magallana gigas</name>
    <name type="common">Pacific oyster</name>
    <name type="synonym">Crassostrea gigas</name>
    <dbReference type="NCBI Taxonomy" id="29159"/>
    <lineage>
        <taxon>Eukaryota</taxon>
        <taxon>Metazoa</taxon>
        <taxon>Spiralia</taxon>
        <taxon>Lophotrochozoa</taxon>
        <taxon>Mollusca</taxon>
        <taxon>Bivalvia</taxon>
        <taxon>Autobranchia</taxon>
        <taxon>Pteriomorphia</taxon>
        <taxon>Ostreida</taxon>
        <taxon>Ostreoidea</taxon>
        <taxon>Ostreidae</taxon>
        <taxon>Magallana</taxon>
    </lineage>
</organism>
<accession>A0A8W8NKI0</accession>
<evidence type="ECO:0000256" key="5">
    <source>
        <dbReference type="ARBA" id="ARBA00023117"/>
    </source>
</evidence>
<feature type="region of interest" description="Disordered" evidence="9">
    <location>
        <begin position="49"/>
        <end position="112"/>
    </location>
</feature>
<evidence type="ECO:0000256" key="3">
    <source>
        <dbReference type="ARBA" id="ARBA00022771"/>
    </source>
</evidence>
<reference evidence="12" key="1">
    <citation type="submission" date="2022-08" db="UniProtKB">
        <authorList>
            <consortium name="EnsemblMetazoa"/>
        </authorList>
    </citation>
    <scope>IDENTIFICATION</scope>
    <source>
        <strain evidence="12">05x7-T-G4-1.051#20</strain>
    </source>
</reference>
<evidence type="ECO:0000313" key="13">
    <source>
        <dbReference type="Proteomes" id="UP000005408"/>
    </source>
</evidence>
<protein>
    <recommendedName>
        <fullName evidence="14">Bromodomain adjacent to zinc finger domain protein 2B</fullName>
    </recommendedName>
</protein>
<dbReference type="Gene3D" id="1.20.920.10">
    <property type="entry name" value="Bromodomain-like"/>
    <property type="match status" value="1"/>
</dbReference>
<dbReference type="InterPro" id="IPR011011">
    <property type="entry name" value="Znf_FYVE_PHD"/>
</dbReference>
<keyword evidence="6" id="KW-0539">Nucleus</keyword>
<keyword evidence="5 7" id="KW-0103">Bromodomain</keyword>
<dbReference type="SUPFAM" id="SSF47370">
    <property type="entry name" value="Bromodomain"/>
    <property type="match status" value="1"/>
</dbReference>
<dbReference type="EnsemblMetazoa" id="G6229.2">
    <property type="protein sequence ID" value="G6229.2:cds"/>
    <property type="gene ID" value="G6229"/>
</dbReference>
<keyword evidence="2" id="KW-0479">Metal-binding</keyword>
<comment type="subcellular location">
    <subcellularLocation>
        <location evidence="1">Nucleus</location>
    </subcellularLocation>
</comment>
<evidence type="ECO:0000259" key="10">
    <source>
        <dbReference type="PROSITE" id="PS50014"/>
    </source>
</evidence>
<feature type="compositionally biased region" description="Basic and acidic residues" evidence="9">
    <location>
        <begin position="90"/>
        <end position="108"/>
    </location>
</feature>
<dbReference type="AlphaFoldDB" id="A0A8W8NKI0"/>
<dbReference type="PROSITE" id="PS50014">
    <property type="entry name" value="BROMODOMAIN_2"/>
    <property type="match status" value="1"/>
</dbReference>